<reference evidence="4 5" key="2">
    <citation type="submission" date="2024-10" db="EMBL/GenBank/DDBJ databases">
        <authorList>
            <person name="Ryan C."/>
        </authorList>
    </citation>
    <scope>NUCLEOTIDE SEQUENCE [LARGE SCALE GENOMIC DNA]</scope>
</reference>
<keyword evidence="5" id="KW-1185">Reference proteome</keyword>
<proteinExistence type="predicted"/>
<evidence type="ECO:0008006" key="6">
    <source>
        <dbReference type="Google" id="ProtNLM"/>
    </source>
</evidence>
<sequence>MNADVLSPVSHDTPERMARIKQPRSGPNFREAPNAETALMKALRTAEDRAGEPIFFPYEGTIFNSREEGKEFYNLYSWEKGFGVRFTRGRKNDEKYMTKADIVCSCQGIAANPNSASSRTNCMARIRLLRRGDHAWYISEVNDSHNHTLTDSYEENQQWKSHGFIDPGTKEFIKKLRENNVSLGRVCNVLGLWDRTAIPGIRKESVRALCAKLSQEKLRDDIGKTIKLLEEMKQNDPGFEVKFRVDTKGQINSMLWCTGKNRADYAKYGDAMTFDTTYRTNLYSLPFGIFVGINNEFQSTIFGGVLLTTEKTVDFEWAFSTFVEIMGGKAPKTILTGGVDGMC</sequence>
<dbReference type="AlphaFoldDB" id="A0ABC9AYU2"/>
<dbReference type="Pfam" id="PF10551">
    <property type="entry name" value="MULE"/>
    <property type="match status" value="1"/>
</dbReference>
<feature type="domain" description="MULE transposase" evidence="3">
    <location>
        <begin position="272"/>
        <end position="339"/>
    </location>
</feature>
<dbReference type="EMBL" id="OZ075133">
    <property type="protein sequence ID" value="CAL4989275.1"/>
    <property type="molecule type" value="Genomic_DNA"/>
</dbReference>
<dbReference type="InterPro" id="IPR018289">
    <property type="entry name" value="MULE_transposase_dom"/>
</dbReference>
<accession>A0ABC9AYU2</accession>
<evidence type="ECO:0000259" key="3">
    <source>
        <dbReference type="Pfam" id="PF10551"/>
    </source>
</evidence>
<dbReference type="Pfam" id="PF03101">
    <property type="entry name" value="FAR1"/>
    <property type="match status" value="1"/>
</dbReference>
<evidence type="ECO:0000313" key="4">
    <source>
        <dbReference type="EMBL" id="CAL4989275.1"/>
    </source>
</evidence>
<protein>
    <recommendedName>
        <fullName evidence="6">Protein FAR1-RELATED SEQUENCE</fullName>
    </recommendedName>
</protein>
<reference evidence="5" key="1">
    <citation type="submission" date="2024-06" db="EMBL/GenBank/DDBJ databases">
        <authorList>
            <person name="Ryan C."/>
        </authorList>
    </citation>
    <scope>NUCLEOTIDE SEQUENCE [LARGE SCALE GENOMIC DNA]</scope>
</reference>
<evidence type="ECO:0000313" key="5">
    <source>
        <dbReference type="Proteomes" id="UP001497457"/>
    </source>
</evidence>
<name>A0ABC9AYU2_9POAL</name>
<organism evidence="4 5">
    <name type="scientific">Urochloa decumbens</name>
    <dbReference type="NCBI Taxonomy" id="240449"/>
    <lineage>
        <taxon>Eukaryota</taxon>
        <taxon>Viridiplantae</taxon>
        <taxon>Streptophyta</taxon>
        <taxon>Embryophyta</taxon>
        <taxon>Tracheophyta</taxon>
        <taxon>Spermatophyta</taxon>
        <taxon>Magnoliopsida</taxon>
        <taxon>Liliopsida</taxon>
        <taxon>Poales</taxon>
        <taxon>Poaceae</taxon>
        <taxon>PACMAD clade</taxon>
        <taxon>Panicoideae</taxon>
        <taxon>Panicodae</taxon>
        <taxon>Paniceae</taxon>
        <taxon>Melinidinae</taxon>
        <taxon>Urochloa</taxon>
    </lineage>
</organism>
<evidence type="ECO:0000256" key="1">
    <source>
        <dbReference type="SAM" id="MobiDB-lite"/>
    </source>
</evidence>
<evidence type="ECO:0000259" key="2">
    <source>
        <dbReference type="Pfam" id="PF03101"/>
    </source>
</evidence>
<dbReference type="Proteomes" id="UP001497457">
    <property type="component" value="Chromosome 23rd"/>
</dbReference>
<feature type="region of interest" description="Disordered" evidence="1">
    <location>
        <begin position="1"/>
        <end position="31"/>
    </location>
</feature>
<dbReference type="PANTHER" id="PTHR47482:SF5">
    <property type="entry name" value="FAR1 DOMAIN-CONTAINING PROTEIN"/>
    <property type="match status" value="1"/>
</dbReference>
<dbReference type="InterPro" id="IPR004330">
    <property type="entry name" value="FAR1_DNA_bnd_dom"/>
</dbReference>
<dbReference type="PANTHER" id="PTHR47482">
    <property type="entry name" value="OS11G0632001 PROTEIN"/>
    <property type="match status" value="1"/>
</dbReference>
<feature type="domain" description="FAR1" evidence="2">
    <location>
        <begin position="71"/>
        <end position="150"/>
    </location>
</feature>
<gene>
    <name evidence="4" type="ORF">URODEC1_LOCUS59646</name>
</gene>